<dbReference type="SUPFAM" id="SSF50494">
    <property type="entry name" value="Trypsin-like serine proteases"/>
    <property type="match status" value="1"/>
</dbReference>
<dbReference type="PROSITE" id="PS50106">
    <property type="entry name" value="PDZ"/>
    <property type="match status" value="1"/>
</dbReference>
<keyword evidence="2" id="KW-0378">Hydrolase</keyword>
<dbReference type="Pfam" id="PF13365">
    <property type="entry name" value="Trypsin_2"/>
    <property type="match status" value="1"/>
</dbReference>
<sequence length="345" mass="35416">MGDFSAFAIPRFLLGESDVSPPGRELGRDTDSANETDGAALDTYSRVVSTAAERVGPAVCLIEIRKGRGEGHGSGFAIAPDGLVITNSHVVHRASRITARFADGREFPCTLVGEDPATDVALLRAEAGDVAYARLGQSSGLRVGQIAIAIGNPLGFQTTVTAGVVSALGRALPSASGRLIDDVIQTDAALNPGNSGGPLLDSLGQVIGVNTAIIPGAQGLCFAVAIDLVRVVISDLLRFGHVRRGFIGIAGADIRLPKRALSRLELVEDRAIHVIKVEPKSPAAGAGVQAGDVILAIDGKTVPGIAALARMLDGETIGVSCQLTVLRGSRLADVSITPAEMVVGT</sequence>
<accession>A0A9D7E6R8</accession>
<reference evidence="5" key="1">
    <citation type="submission" date="2020-10" db="EMBL/GenBank/DDBJ databases">
        <title>Connecting structure to function with the recovery of over 1000 high-quality activated sludge metagenome-assembled genomes encoding full-length rRNA genes using long-read sequencing.</title>
        <authorList>
            <person name="Singleton C.M."/>
            <person name="Petriglieri F."/>
            <person name="Kristensen J.M."/>
            <person name="Kirkegaard R.H."/>
            <person name="Michaelsen T.Y."/>
            <person name="Andersen M.H."/>
            <person name="Karst S.M."/>
            <person name="Dueholm M.S."/>
            <person name="Nielsen P.H."/>
            <person name="Albertsen M."/>
        </authorList>
    </citation>
    <scope>NUCLEOTIDE SEQUENCE</scope>
    <source>
        <strain evidence="5">Bjer_18-Q3-R1-45_BAT3C.347</strain>
    </source>
</reference>
<dbReference type="PANTHER" id="PTHR43343">
    <property type="entry name" value="PEPTIDASE S12"/>
    <property type="match status" value="1"/>
</dbReference>
<gene>
    <name evidence="5" type="ORF">IPH26_17970</name>
</gene>
<evidence type="ECO:0000256" key="1">
    <source>
        <dbReference type="ARBA" id="ARBA00022670"/>
    </source>
</evidence>
<feature type="domain" description="PDZ" evidence="4">
    <location>
        <begin position="253"/>
        <end position="305"/>
    </location>
</feature>
<dbReference type="InterPro" id="IPR051201">
    <property type="entry name" value="Chloro_Bact_Ser_Proteases"/>
</dbReference>
<dbReference type="Gene3D" id="2.40.10.120">
    <property type="match status" value="1"/>
</dbReference>
<dbReference type="Gene3D" id="2.30.42.10">
    <property type="match status" value="1"/>
</dbReference>
<dbReference type="AlphaFoldDB" id="A0A9D7E6R8"/>
<dbReference type="Proteomes" id="UP000807785">
    <property type="component" value="Unassembled WGS sequence"/>
</dbReference>
<dbReference type="InterPro" id="IPR001478">
    <property type="entry name" value="PDZ"/>
</dbReference>
<name>A0A9D7E6R8_9PROT</name>
<dbReference type="SUPFAM" id="SSF50156">
    <property type="entry name" value="PDZ domain-like"/>
    <property type="match status" value="1"/>
</dbReference>
<evidence type="ECO:0000313" key="5">
    <source>
        <dbReference type="EMBL" id="MBK6974736.1"/>
    </source>
</evidence>
<dbReference type="GO" id="GO:0006508">
    <property type="term" value="P:proteolysis"/>
    <property type="evidence" value="ECO:0007669"/>
    <property type="project" value="UniProtKB-KW"/>
</dbReference>
<dbReference type="GO" id="GO:0004252">
    <property type="term" value="F:serine-type endopeptidase activity"/>
    <property type="evidence" value="ECO:0007669"/>
    <property type="project" value="InterPro"/>
</dbReference>
<organism evidence="5 6">
    <name type="scientific">Candidatus Methylophosphatis roskildensis</name>
    <dbReference type="NCBI Taxonomy" id="2899263"/>
    <lineage>
        <taxon>Bacteria</taxon>
        <taxon>Pseudomonadati</taxon>
        <taxon>Pseudomonadota</taxon>
        <taxon>Betaproteobacteria</taxon>
        <taxon>Nitrosomonadales</taxon>
        <taxon>Sterolibacteriaceae</taxon>
        <taxon>Candidatus Methylophosphatis</taxon>
    </lineage>
</organism>
<protein>
    <submittedName>
        <fullName evidence="5">Trypsin-like peptidase domain-containing protein</fullName>
    </submittedName>
</protein>
<dbReference type="Pfam" id="PF13180">
    <property type="entry name" value="PDZ_2"/>
    <property type="match status" value="1"/>
</dbReference>
<feature type="region of interest" description="Disordered" evidence="3">
    <location>
        <begin position="18"/>
        <end position="38"/>
    </location>
</feature>
<proteinExistence type="predicted"/>
<evidence type="ECO:0000313" key="6">
    <source>
        <dbReference type="Proteomes" id="UP000807785"/>
    </source>
</evidence>
<evidence type="ECO:0000256" key="2">
    <source>
        <dbReference type="ARBA" id="ARBA00022801"/>
    </source>
</evidence>
<comment type="caution">
    <text evidence="5">The sequence shown here is derived from an EMBL/GenBank/DDBJ whole genome shotgun (WGS) entry which is preliminary data.</text>
</comment>
<dbReference type="InterPro" id="IPR001940">
    <property type="entry name" value="Peptidase_S1C"/>
</dbReference>
<dbReference type="InterPro" id="IPR036034">
    <property type="entry name" value="PDZ_sf"/>
</dbReference>
<keyword evidence="1" id="KW-0645">Protease</keyword>
<evidence type="ECO:0000256" key="3">
    <source>
        <dbReference type="SAM" id="MobiDB-lite"/>
    </source>
</evidence>
<dbReference type="SMART" id="SM00228">
    <property type="entry name" value="PDZ"/>
    <property type="match status" value="1"/>
</dbReference>
<dbReference type="InterPro" id="IPR009003">
    <property type="entry name" value="Peptidase_S1_PA"/>
</dbReference>
<dbReference type="PANTHER" id="PTHR43343:SF3">
    <property type="entry name" value="PROTEASE DO-LIKE 8, CHLOROPLASTIC"/>
    <property type="match status" value="1"/>
</dbReference>
<dbReference type="EMBL" id="JADJEV010000004">
    <property type="protein sequence ID" value="MBK6974736.1"/>
    <property type="molecule type" value="Genomic_DNA"/>
</dbReference>
<dbReference type="PRINTS" id="PR00834">
    <property type="entry name" value="PROTEASES2C"/>
</dbReference>
<evidence type="ECO:0000259" key="4">
    <source>
        <dbReference type="PROSITE" id="PS50106"/>
    </source>
</evidence>